<dbReference type="Pfam" id="PF03099">
    <property type="entry name" value="BPL_LplA_LipB"/>
    <property type="match status" value="1"/>
</dbReference>
<keyword evidence="6" id="KW-1185">Reference proteome</keyword>
<dbReference type="Proteomes" id="UP001596098">
    <property type="component" value="Unassembled WGS sequence"/>
</dbReference>
<evidence type="ECO:0000313" key="6">
    <source>
        <dbReference type="Proteomes" id="UP001596098"/>
    </source>
</evidence>
<dbReference type="Gene3D" id="3.30.930.10">
    <property type="entry name" value="Bira Bifunctional Protein, Domain 2"/>
    <property type="match status" value="1"/>
</dbReference>
<organism evidence="5 6">
    <name type="scientific">Nocardioides yefusunii</name>
    <dbReference type="NCBI Taxonomy" id="2500546"/>
    <lineage>
        <taxon>Bacteria</taxon>
        <taxon>Bacillati</taxon>
        <taxon>Actinomycetota</taxon>
        <taxon>Actinomycetes</taxon>
        <taxon>Propionibacteriales</taxon>
        <taxon>Nocardioidaceae</taxon>
        <taxon>Nocardioides</taxon>
    </lineage>
</organism>
<dbReference type="Pfam" id="PF02237">
    <property type="entry name" value="BPL_C"/>
    <property type="match status" value="1"/>
</dbReference>
<dbReference type="InterPro" id="IPR004143">
    <property type="entry name" value="BPL_LPL_catalytic"/>
</dbReference>
<reference evidence="6" key="1">
    <citation type="journal article" date="2019" name="Int. J. Syst. Evol. Microbiol.">
        <title>The Global Catalogue of Microorganisms (GCM) 10K type strain sequencing project: providing services to taxonomists for standard genome sequencing and annotation.</title>
        <authorList>
            <consortium name="The Broad Institute Genomics Platform"/>
            <consortium name="The Broad Institute Genome Sequencing Center for Infectious Disease"/>
            <person name="Wu L."/>
            <person name="Ma J."/>
        </authorList>
    </citation>
    <scope>NUCLEOTIDE SEQUENCE [LARGE SCALE GENOMIC DNA]</scope>
    <source>
        <strain evidence="6">DFY28</strain>
    </source>
</reference>
<dbReference type="EC" id="6.3.4.15" evidence="3"/>
<dbReference type="PANTHER" id="PTHR12835:SF5">
    <property type="entry name" value="BIOTIN--PROTEIN LIGASE"/>
    <property type="match status" value="1"/>
</dbReference>
<dbReference type="InterPro" id="IPR003142">
    <property type="entry name" value="BPL_C"/>
</dbReference>
<feature type="domain" description="BPL/LPL catalytic" evidence="4">
    <location>
        <begin position="10"/>
        <end position="196"/>
    </location>
</feature>
<evidence type="ECO:0000256" key="2">
    <source>
        <dbReference type="ARBA" id="ARBA00023267"/>
    </source>
</evidence>
<dbReference type="NCBIfam" id="TIGR00121">
    <property type="entry name" value="birA_ligase"/>
    <property type="match status" value="1"/>
</dbReference>
<dbReference type="RefSeq" id="WP_164878715.1">
    <property type="nucleotide sequence ID" value="NZ_CP034929.1"/>
</dbReference>
<accession>A0ABW1QXZ1</accession>
<dbReference type="InterPro" id="IPR045864">
    <property type="entry name" value="aa-tRNA-synth_II/BPL/LPL"/>
</dbReference>
<keyword evidence="2" id="KW-0092">Biotin</keyword>
<dbReference type="GO" id="GO:0004077">
    <property type="term" value="F:biotin--[biotin carboxyl-carrier protein] ligase activity"/>
    <property type="evidence" value="ECO:0007669"/>
    <property type="project" value="UniProtKB-EC"/>
</dbReference>
<dbReference type="PANTHER" id="PTHR12835">
    <property type="entry name" value="BIOTIN PROTEIN LIGASE"/>
    <property type="match status" value="1"/>
</dbReference>
<dbReference type="EMBL" id="JBHSQI010000006">
    <property type="protein sequence ID" value="MFC6154432.1"/>
    <property type="molecule type" value="Genomic_DNA"/>
</dbReference>
<name>A0ABW1QXZ1_9ACTN</name>
<proteinExistence type="predicted"/>
<evidence type="ECO:0000259" key="4">
    <source>
        <dbReference type="PROSITE" id="PS51733"/>
    </source>
</evidence>
<keyword evidence="1 5" id="KW-0436">Ligase</keyword>
<evidence type="ECO:0000256" key="1">
    <source>
        <dbReference type="ARBA" id="ARBA00022598"/>
    </source>
</evidence>
<dbReference type="PROSITE" id="PS51733">
    <property type="entry name" value="BPL_LPL_CATALYTIC"/>
    <property type="match status" value="1"/>
</dbReference>
<dbReference type="CDD" id="cd16442">
    <property type="entry name" value="BPL"/>
    <property type="match status" value="1"/>
</dbReference>
<gene>
    <name evidence="5" type="ORF">ACFPWU_12255</name>
</gene>
<sequence length="262" mass="27911">MEEVPAPRPALDPDHFLEMPHPLRVEVVDETPSTNADVVARAKAGEPEGLVIAAEHQTSGRGRLDRAWEVPRGGAVTFSILLRPSIPTPNWTLIPLLAGVAVQAALADRLPEVTLKWPNDVLYEGRKLCGILVERVETPEGPAAVIGIGINVNQTRAELPVPTATSLLAEIGESFDRNQVLEQVLGSIRALLPLLEDAEVLRAVYADTCSTIGQVVDVHLPGGETVRGEVLDIDTHGALVMSTGEGTFTAHAGDVVHVRPAS</sequence>
<evidence type="ECO:0000313" key="5">
    <source>
        <dbReference type="EMBL" id="MFC6154432.1"/>
    </source>
</evidence>
<comment type="caution">
    <text evidence="5">The sequence shown here is derived from an EMBL/GenBank/DDBJ whole genome shotgun (WGS) entry which is preliminary data.</text>
</comment>
<protein>
    <recommendedName>
        <fullName evidence="3">biotin--[biotin carboxyl-carrier protein] ligase</fullName>
        <ecNumber evidence="3">6.3.4.15</ecNumber>
    </recommendedName>
</protein>
<dbReference type="Gene3D" id="2.30.30.100">
    <property type="match status" value="1"/>
</dbReference>
<dbReference type="InterPro" id="IPR004408">
    <property type="entry name" value="Biotin_CoA_COase_ligase"/>
</dbReference>
<evidence type="ECO:0000256" key="3">
    <source>
        <dbReference type="ARBA" id="ARBA00024227"/>
    </source>
</evidence>
<dbReference type="SUPFAM" id="SSF55681">
    <property type="entry name" value="Class II aaRS and biotin synthetases"/>
    <property type="match status" value="1"/>
</dbReference>